<dbReference type="PANTHER" id="PTHR12953">
    <property type="entry name" value="MEMBRANE PROTEIN CH1 RELATED"/>
    <property type="match status" value="1"/>
</dbReference>
<evidence type="ECO:0000256" key="3">
    <source>
        <dbReference type="ARBA" id="ARBA00022989"/>
    </source>
</evidence>
<accession>A0A1R1YQR2</accession>
<name>A0A1R1YQR2_9FUNG</name>
<protein>
    <recommendedName>
        <fullName evidence="7">SUN domain-containing protein</fullName>
    </recommendedName>
</protein>
<keyword evidence="2" id="KW-0812">Transmembrane</keyword>
<sequence>MRLSILFILSIDIGFSSWAFDSTPLVESDPNAQTLSHHSQAHDILDSSNSNPLDSTSNTKKTDRTLEIHQIEVSIKEILDLVSASKETFANSLASSDPPPNSHKSIPTPENSQPSYYNIKSLNTQLSSNSFFTNGLCLIHYNPIFYFEDFSTCRRIQQIPKFNNKTIHSKHISKKPTSNNAESSANTLKIPQNSKKAVQEKKNTHKSIEHNKPTVNSIFISDGIAKNQKPSPESSNTQENESAPAENIDSSHIHPNLKTPLKDRFNYASVDCGSVILNSNKESKKAKSILSNTKDSYMLNICSAKNKFVVVELCQDILIDTIVLANYEFFSSTFKSIELSVSDRYPPKDKNWVSLGIFHAKNSRSDQVFKIPKPKLWAKYARLDILTHHGSQFYCPISKFAVYGTTQIEKFRHEAEQEELSNKLNKNIPAKIKKKPNKRINGEFASTLYSYISDFEKVVLGINPDQIPKNDKPIGFPTAHSLGWLTSNALLNENLNADPTKVFIPLSQNQHKNTAILSDLVNKITKLNNENENDIITSVGSLDTSDESSHKPDHILDPDVFIPPNSSPSPTIDTLEPSKPIENINNLQHSDDDNTSFIDNKVENSNANVEATIKDSLLQEASTQENSYSHNSDNTNYILNDYDSVYKKITNRLVYLEQNLTQILTYFDDQTEIFNQILTKVHLSNLDHLNKAVRHLNTSTTKQIHALVTIIYFF</sequence>
<evidence type="ECO:0000256" key="5">
    <source>
        <dbReference type="SAM" id="MobiDB-lite"/>
    </source>
</evidence>
<keyword evidence="4" id="KW-0472">Membrane</keyword>
<keyword evidence="9" id="KW-1185">Reference proteome</keyword>
<evidence type="ECO:0000256" key="1">
    <source>
        <dbReference type="ARBA" id="ARBA00004308"/>
    </source>
</evidence>
<feature type="chain" id="PRO_5013204028" description="SUN domain-containing protein" evidence="6">
    <location>
        <begin position="20"/>
        <end position="714"/>
    </location>
</feature>
<feature type="compositionally biased region" description="Polar residues" evidence="5">
    <location>
        <begin position="228"/>
        <end position="241"/>
    </location>
</feature>
<comment type="caution">
    <text evidence="8">The sequence shown here is derived from an EMBL/GenBank/DDBJ whole genome shotgun (WGS) entry which is preliminary data.</text>
</comment>
<keyword evidence="6" id="KW-0732">Signal</keyword>
<evidence type="ECO:0000313" key="8">
    <source>
        <dbReference type="EMBL" id="OMJ29116.1"/>
    </source>
</evidence>
<evidence type="ECO:0000256" key="2">
    <source>
        <dbReference type="ARBA" id="ARBA00022692"/>
    </source>
</evidence>
<dbReference type="Pfam" id="PF07738">
    <property type="entry name" value="Sad1_UNC"/>
    <property type="match status" value="1"/>
</dbReference>
<proteinExistence type="predicted"/>
<dbReference type="PROSITE" id="PS51469">
    <property type="entry name" value="SUN"/>
    <property type="match status" value="1"/>
</dbReference>
<feature type="compositionally biased region" description="Polar residues" evidence="5">
    <location>
        <begin position="175"/>
        <end position="196"/>
    </location>
</feature>
<dbReference type="GO" id="GO:0005737">
    <property type="term" value="C:cytoplasm"/>
    <property type="evidence" value="ECO:0007669"/>
    <property type="project" value="TreeGrafter"/>
</dbReference>
<organism evidence="8 9">
    <name type="scientific">Smittium culicis</name>
    <dbReference type="NCBI Taxonomy" id="133412"/>
    <lineage>
        <taxon>Eukaryota</taxon>
        <taxon>Fungi</taxon>
        <taxon>Fungi incertae sedis</taxon>
        <taxon>Zoopagomycota</taxon>
        <taxon>Kickxellomycotina</taxon>
        <taxon>Harpellomycetes</taxon>
        <taxon>Harpellales</taxon>
        <taxon>Legeriomycetaceae</taxon>
        <taxon>Smittium</taxon>
    </lineage>
</organism>
<dbReference type="InterPro" id="IPR012919">
    <property type="entry name" value="SUN_dom"/>
</dbReference>
<feature type="domain" description="SUN" evidence="7">
    <location>
        <begin position="245"/>
        <end position="407"/>
    </location>
</feature>
<feature type="compositionally biased region" description="Polar residues" evidence="5">
    <location>
        <begin position="102"/>
        <end position="112"/>
    </location>
</feature>
<evidence type="ECO:0000256" key="6">
    <source>
        <dbReference type="SAM" id="SignalP"/>
    </source>
</evidence>
<feature type="region of interest" description="Disordered" evidence="5">
    <location>
        <begin position="29"/>
        <end position="61"/>
    </location>
</feature>
<gene>
    <name evidence="8" type="ORF">AYI69_g1397</name>
</gene>
<feature type="region of interest" description="Disordered" evidence="5">
    <location>
        <begin position="226"/>
        <end position="255"/>
    </location>
</feature>
<feature type="compositionally biased region" description="Polar residues" evidence="5">
    <location>
        <begin position="46"/>
        <end position="59"/>
    </location>
</feature>
<dbReference type="AlphaFoldDB" id="A0A1R1YQR2"/>
<keyword evidence="3" id="KW-1133">Transmembrane helix</keyword>
<dbReference type="Proteomes" id="UP000187429">
    <property type="component" value="Unassembled WGS sequence"/>
</dbReference>
<dbReference type="InterPro" id="IPR045120">
    <property type="entry name" value="Suco/Slp1-like"/>
</dbReference>
<feature type="region of interest" description="Disordered" evidence="5">
    <location>
        <begin position="167"/>
        <end position="212"/>
    </location>
</feature>
<dbReference type="Gene3D" id="2.60.120.260">
    <property type="entry name" value="Galactose-binding domain-like"/>
    <property type="match status" value="1"/>
</dbReference>
<evidence type="ECO:0000256" key="4">
    <source>
        <dbReference type="ARBA" id="ARBA00023136"/>
    </source>
</evidence>
<feature type="region of interest" description="Disordered" evidence="5">
    <location>
        <begin position="91"/>
        <end position="112"/>
    </location>
</feature>
<dbReference type="EMBL" id="LSSM01000375">
    <property type="protein sequence ID" value="OMJ29116.1"/>
    <property type="molecule type" value="Genomic_DNA"/>
</dbReference>
<dbReference type="OrthoDB" id="266334at2759"/>
<dbReference type="GO" id="GO:0034975">
    <property type="term" value="P:protein folding in endoplasmic reticulum"/>
    <property type="evidence" value="ECO:0007669"/>
    <property type="project" value="TreeGrafter"/>
</dbReference>
<evidence type="ECO:0000313" key="9">
    <source>
        <dbReference type="Proteomes" id="UP000187429"/>
    </source>
</evidence>
<evidence type="ECO:0000259" key="7">
    <source>
        <dbReference type="PROSITE" id="PS51469"/>
    </source>
</evidence>
<dbReference type="GO" id="GO:0012505">
    <property type="term" value="C:endomembrane system"/>
    <property type="evidence" value="ECO:0007669"/>
    <property type="project" value="UniProtKB-SubCell"/>
</dbReference>
<dbReference type="PANTHER" id="PTHR12953:SF0">
    <property type="entry name" value="SUN DOMAIN-CONTAINING OSSIFICATION FACTOR"/>
    <property type="match status" value="1"/>
</dbReference>
<feature type="compositionally biased region" description="Basic and acidic residues" evidence="5">
    <location>
        <begin position="197"/>
        <end position="212"/>
    </location>
</feature>
<feature type="signal peptide" evidence="6">
    <location>
        <begin position="1"/>
        <end position="19"/>
    </location>
</feature>
<reference evidence="9" key="1">
    <citation type="submission" date="2017-01" db="EMBL/GenBank/DDBJ databases">
        <authorList>
            <person name="Wang Y."/>
            <person name="White M."/>
            <person name="Kvist S."/>
            <person name="Moncalvo J.-M."/>
        </authorList>
    </citation>
    <scope>NUCLEOTIDE SEQUENCE [LARGE SCALE GENOMIC DNA]</scope>
    <source>
        <strain evidence="9">ID-206-W2</strain>
    </source>
</reference>
<dbReference type="GO" id="GO:0016020">
    <property type="term" value="C:membrane"/>
    <property type="evidence" value="ECO:0007669"/>
    <property type="project" value="InterPro"/>
</dbReference>
<comment type="subcellular location">
    <subcellularLocation>
        <location evidence="1">Endomembrane system</location>
    </subcellularLocation>
</comment>